<dbReference type="EMBL" id="JACJPW010000097">
    <property type="protein sequence ID" value="MBD2184853.1"/>
    <property type="molecule type" value="Genomic_DNA"/>
</dbReference>
<comment type="caution">
    <text evidence="1">The sequence shown here is derived from an EMBL/GenBank/DDBJ whole genome shotgun (WGS) entry which is preliminary data.</text>
</comment>
<evidence type="ECO:0000313" key="2">
    <source>
        <dbReference type="Proteomes" id="UP000641646"/>
    </source>
</evidence>
<keyword evidence="2" id="KW-1185">Reference proteome</keyword>
<reference evidence="1" key="1">
    <citation type="journal article" date="2015" name="ISME J.">
        <title>Draft Genome Sequence of Streptomyces incarnatus NRRL8089, which Produces the Nucleoside Antibiotic Sinefungin.</title>
        <authorList>
            <person name="Oshima K."/>
            <person name="Hattori M."/>
            <person name="Shimizu H."/>
            <person name="Fukuda K."/>
            <person name="Nemoto M."/>
            <person name="Inagaki K."/>
            <person name="Tamura T."/>
        </authorList>
    </citation>
    <scope>NUCLEOTIDE SEQUENCE</scope>
    <source>
        <strain evidence="1">FACHB-1375</strain>
    </source>
</reference>
<dbReference type="InterPro" id="IPR012489">
    <property type="entry name" value="NucleaseA_inhib-like"/>
</dbReference>
<sequence length="258" mass="29472">MNPKTEQLLATLEVITEDLLYSSAGDAAIEPFVWQVAEQGEFNLVNFLIYKNRLQIVDLPDFTKAWQRAAKALKQPSNISQTHQPPITLIDELPSHLTDLEFYNLGCDSLASQMIVGKTADDAWIGITALKYGIWTPKFGDYFGIEDGYYSDEAKKIKTQIKPFLEALEFLTKREEQPNQELIWEVAPSKTQVLIKLLNSSQYIQTYKYFGLKHQRLNNFMLSQLKQLRTYVIESGIYAVGQILNGDWLGVSTSGYWD</sequence>
<accession>A0A926ZIU6</accession>
<proteinExistence type="predicted"/>
<dbReference type="Pfam" id="PF07924">
    <property type="entry name" value="NuiA"/>
    <property type="match status" value="1"/>
</dbReference>
<dbReference type="Gene3D" id="3.40.1460.10">
    <property type="entry name" value="Nuclease A inhibitor-like"/>
    <property type="match status" value="1"/>
</dbReference>
<name>A0A926ZIU6_9CYAN</name>
<reference evidence="1" key="2">
    <citation type="submission" date="2020-08" db="EMBL/GenBank/DDBJ databases">
        <authorList>
            <person name="Chen M."/>
            <person name="Teng W."/>
            <person name="Zhao L."/>
            <person name="Hu C."/>
            <person name="Zhou Y."/>
            <person name="Han B."/>
            <person name="Song L."/>
            <person name="Shu W."/>
        </authorList>
    </citation>
    <scope>NUCLEOTIDE SEQUENCE</scope>
    <source>
        <strain evidence="1">FACHB-1375</strain>
    </source>
</reference>
<protein>
    <submittedName>
        <fullName evidence="1">Uncharacterized protein</fullName>
    </submittedName>
</protein>
<evidence type="ECO:0000313" key="1">
    <source>
        <dbReference type="EMBL" id="MBD2184853.1"/>
    </source>
</evidence>
<dbReference type="RefSeq" id="WP_190472066.1">
    <property type="nucleotide sequence ID" value="NZ_JACJPW010000097.1"/>
</dbReference>
<dbReference type="AlphaFoldDB" id="A0A926ZIU6"/>
<gene>
    <name evidence="1" type="ORF">H6G03_27910</name>
</gene>
<dbReference type="Proteomes" id="UP000641646">
    <property type="component" value="Unassembled WGS sequence"/>
</dbReference>
<organism evidence="1 2">
    <name type="scientific">Aerosakkonema funiforme FACHB-1375</name>
    <dbReference type="NCBI Taxonomy" id="2949571"/>
    <lineage>
        <taxon>Bacteria</taxon>
        <taxon>Bacillati</taxon>
        <taxon>Cyanobacteriota</taxon>
        <taxon>Cyanophyceae</taxon>
        <taxon>Oscillatoriophycideae</taxon>
        <taxon>Aerosakkonematales</taxon>
        <taxon>Aerosakkonemataceae</taxon>
        <taxon>Aerosakkonema</taxon>
    </lineage>
</organism>